<keyword evidence="2" id="KW-1185">Reference proteome</keyword>
<dbReference type="Gramene" id="TuG1812G0300005236.01.T01">
    <property type="protein sequence ID" value="TuG1812G0300005236.01.T01.cds463877"/>
    <property type="gene ID" value="TuG1812G0300005236.01"/>
</dbReference>
<evidence type="ECO:0000313" key="1">
    <source>
        <dbReference type="EnsemblPlants" id="TuG1812G0300005236.01.T01.cds463877"/>
    </source>
</evidence>
<organism evidence="1 2">
    <name type="scientific">Triticum urartu</name>
    <name type="common">Red wild einkorn</name>
    <name type="synonym">Crithodium urartu</name>
    <dbReference type="NCBI Taxonomy" id="4572"/>
    <lineage>
        <taxon>Eukaryota</taxon>
        <taxon>Viridiplantae</taxon>
        <taxon>Streptophyta</taxon>
        <taxon>Embryophyta</taxon>
        <taxon>Tracheophyta</taxon>
        <taxon>Spermatophyta</taxon>
        <taxon>Magnoliopsida</taxon>
        <taxon>Liliopsida</taxon>
        <taxon>Poales</taxon>
        <taxon>Poaceae</taxon>
        <taxon>BOP clade</taxon>
        <taxon>Pooideae</taxon>
        <taxon>Triticodae</taxon>
        <taxon>Triticeae</taxon>
        <taxon>Triticinae</taxon>
        <taxon>Triticum</taxon>
    </lineage>
</organism>
<reference evidence="1" key="3">
    <citation type="submission" date="2022-06" db="UniProtKB">
        <authorList>
            <consortium name="EnsemblPlants"/>
        </authorList>
    </citation>
    <scope>IDENTIFICATION</scope>
</reference>
<proteinExistence type="predicted"/>
<reference evidence="2" key="1">
    <citation type="journal article" date="2013" name="Nature">
        <title>Draft genome of the wheat A-genome progenitor Triticum urartu.</title>
        <authorList>
            <person name="Ling H.Q."/>
            <person name="Zhao S."/>
            <person name="Liu D."/>
            <person name="Wang J."/>
            <person name="Sun H."/>
            <person name="Zhang C."/>
            <person name="Fan H."/>
            <person name="Li D."/>
            <person name="Dong L."/>
            <person name="Tao Y."/>
            <person name="Gao C."/>
            <person name="Wu H."/>
            <person name="Li Y."/>
            <person name="Cui Y."/>
            <person name="Guo X."/>
            <person name="Zheng S."/>
            <person name="Wang B."/>
            <person name="Yu K."/>
            <person name="Liang Q."/>
            <person name="Yang W."/>
            <person name="Lou X."/>
            <person name="Chen J."/>
            <person name="Feng M."/>
            <person name="Jian J."/>
            <person name="Zhang X."/>
            <person name="Luo G."/>
            <person name="Jiang Y."/>
            <person name="Liu J."/>
            <person name="Wang Z."/>
            <person name="Sha Y."/>
            <person name="Zhang B."/>
            <person name="Wu H."/>
            <person name="Tang D."/>
            <person name="Shen Q."/>
            <person name="Xue P."/>
            <person name="Zou S."/>
            <person name="Wang X."/>
            <person name="Liu X."/>
            <person name="Wang F."/>
            <person name="Yang Y."/>
            <person name="An X."/>
            <person name="Dong Z."/>
            <person name="Zhang K."/>
            <person name="Zhang X."/>
            <person name="Luo M.C."/>
            <person name="Dvorak J."/>
            <person name="Tong Y."/>
            <person name="Wang J."/>
            <person name="Yang H."/>
            <person name="Li Z."/>
            <person name="Wang D."/>
            <person name="Zhang A."/>
            <person name="Wang J."/>
        </authorList>
    </citation>
    <scope>NUCLEOTIDE SEQUENCE</scope>
    <source>
        <strain evidence="2">cv. G1812</strain>
    </source>
</reference>
<name>A0A8R7U2Q6_TRIUA</name>
<dbReference type="AlphaFoldDB" id="A0A8R7U2Q6"/>
<accession>A0A8R7U2Q6</accession>
<sequence>SRVRHAKSTTIIPGIWGLQAVSDVQPVSLQEVLKSCNSSTFFTTICW</sequence>
<evidence type="ECO:0000313" key="2">
    <source>
        <dbReference type="Proteomes" id="UP000015106"/>
    </source>
</evidence>
<reference evidence="1" key="2">
    <citation type="submission" date="2018-03" db="EMBL/GenBank/DDBJ databases">
        <title>The Triticum urartu genome reveals the dynamic nature of wheat genome evolution.</title>
        <authorList>
            <person name="Ling H."/>
            <person name="Ma B."/>
            <person name="Shi X."/>
            <person name="Liu H."/>
            <person name="Dong L."/>
            <person name="Sun H."/>
            <person name="Cao Y."/>
            <person name="Gao Q."/>
            <person name="Zheng S."/>
            <person name="Li Y."/>
            <person name="Yu Y."/>
            <person name="Du H."/>
            <person name="Qi M."/>
            <person name="Li Y."/>
            <person name="Yu H."/>
            <person name="Cui Y."/>
            <person name="Wang N."/>
            <person name="Chen C."/>
            <person name="Wu H."/>
            <person name="Zhao Y."/>
            <person name="Zhang J."/>
            <person name="Li Y."/>
            <person name="Zhou W."/>
            <person name="Zhang B."/>
            <person name="Hu W."/>
            <person name="Eijk M."/>
            <person name="Tang J."/>
            <person name="Witsenboer H."/>
            <person name="Zhao S."/>
            <person name="Li Z."/>
            <person name="Zhang A."/>
            <person name="Wang D."/>
            <person name="Liang C."/>
        </authorList>
    </citation>
    <scope>NUCLEOTIDE SEQUENCE [LARGE SCALE GENOMIC DNA]</scope>
    <source>
        <strain evidence="1">cv. G1812</strain>
    </source>
</reference>
<dbReference type="Proteomes" id="UP000015106">
    <property type="component" value="Chromosome 3"/>
</dbReference>
<dbReference type="EnsemblPlants" id="TuG1812G0300005236.01.T01">
    <property type="protein sequence ID" value="TuG1812G0300005236.01.T01.cds463877"/>
    <property type="gene ID" value="TuG1812G0300005236.01"/>
</dbReference>
<protein>
    <submittedName>
        <fullName evidence="1">Uncharacterized protein</fullName>
    </submittedName>
</protein>